<evidence type="ECO:0000313" key="1">
    <source>
        <dbReference type="EMBL" id="TCO56010.1"/>
    </source>
</evidence>
<keyword evidence="2" id="KW-1185">Reference proteome</keyword>
<evidence type="ECO:0000313" key="2">
    <source>
        <dbReference type="Proteomes" id="UP000295680"/>
    </source>
</evidence>
<reference evidence="1 2" key="1">
    <citation type="submission" date="2019-03" db="EMBL/GenBank/DDBJ databases">
        <title>Genomic Encyclopedia of Type Strains, Phase IV (KMG-IV): sequencing the most valuable type-strain genomes for metagenomic binning, comparative biology and taxonomic classification.</title>
        <authorList>
            <person name="Goeker M."/>
        </authorList>
    </citation>
    <scope>NUCLEOTIDE SEQUENCE [LARGE SCALE GENOMIC DNA]</scope>
    <source>
        <strain evidence="1 2">DSM 45934</strain>
    </source>
</reference>
<evidence type="ECO:0008006" key="3">
    <source>
        <dbReference type="Google" id="ProtNLM"/>
    </source>
</evidence>
<proteinExistence type="predicted"/>
<dbReference type="InterPro" id="IPR047659">
    <property type="entry name" value="T7SS_assoc"/>
</dbReference>
<comment type="caution">
    <text evidence="1">The sequence shown here is derived from an EMBL/GenBank/DDBJ whole genome shotgun (WGS) entry which is preliminary data.</text>
</comment>
<dbReference type="EMBL" id="SLWS01000007">
    <property type="protein sequence ID" value="TCO56010.1"/>
    <property type="molecule type" value="Genomic_DNA"/>
</dbReference>
<accession>A0A4V2S6H7</accession>
<organism evidence="1 2">
    <name type="scientific">Actinocrispum wychmicini</name>
    <dbReference type="NCBI Taxonomy" id="1213861"/>
    <lineage>
        <taxon>Bacteria</taxon>
        <taxon>Bacillati</taxon>
        <taxon>Actinomycetota</taxon>
        <taxon>Actinomycetes</taxon>
        <taxon>Pseudonocardiales</taxon>
        <taxon>Pseudonocardiaceae</taxon>
        <taxon>Actinocrispum</taxon>
    </lineage>
</organism>
<dbReference type="AlphaFoldDB" id="A0A4V2S6H7"/>
<sequence length="165" mass="17720">MSRRDNWIMLLDPAWPPADERPPPAEAVVGGWLLDDDGEPGRFHPNPAYQPSARDVPTDPVDAALRLIVAGTVDADALMPTLLDAMVDVALDEQDRPVVAPAPDGVPCVLVVTAAAHRRRVAVERWRQIALPEVVDLLPEGVDVLLNPGGPASTRVLRDALEGGR</sequence>
<dbReference type="RefSeq" id="WP_243727221.1">
    <property type="nucleotide sequence ID" value="NZ_SLWS01000007.1"/>
</dbReference>
<dbReference type="NCBIfam" id="NF033532">
    <property type="entry name" value="lone7para_assoc"/>
    <property type="match status" value="1"/>
</dbReference>
<protein>
    <recommendedName>
        <fullName evidence="3">Type III secretion system (T3SS) SseB-like protein</fullName>
    </recommendedName>
</protein>
<gene>
    <name evidence="1" type="ORF">EV192_107435</name>
</gene>
<name>A0A4V2S6H7_9PSEU</name>
<dbReference type="Proteomes" id="UP000295680">
    <property type="component" value="Unassembled WGS sequence"/>
</dbReference>